<evidence type="ECO:0000256" key="2">
    <source>
        <dbReference type="ARBA" id="ARBA00022692"/>
    </source>
</evidence>
<evidence type="ECO:0000256" key="3">
    <source>
        <dbReference type="ARBA" id="ARBA00022989"/>
    </source>
</evidence>
<evidence type="ECO:0000256" key="5">
    <source>
        <dbReference type="RuleBase" id="RU000687"/>
    </source>
</evidence>
<dbReference type="InterPro" id="IPR036719">
    <property type="entry name" value="Neuro-gated_channel_TM_sf"/>
</dbReference>
<keyword evidence="4 5" id="KW-0472">Membrane</keyword>
<dbReference type="CDD" id="cd19051">
    <property type="entry name" value="LGIC_TM_cation"/>
    <property type="match status" value="1"/>
</dbReference>
<protein>
    <submittedName>
        <fullName evidence="9">Neurotransmitter-gated ion-channel ligand-binding domain-containing protein</fullName>
    </submittedName>
</protein>
<dbReference type="SUPFAM" id="SSF63712">
    <property type="entry name" value="Nicotinic receptor ligand binding domain-like"/>
    <property type="match status" value="1"/>
</dbReference>
<name>A0A914UJW6_9BILA</name>
<comment type="similarity">
    <text evidence="5">Belongs to the ligand-gated ion channel (TC 1.A.9) family.</text>
</comment>
<dbReference type="InterPro" id="IPR038050">
    <property type="entry name" value="Neuro_actylchol_rec"/>
</dbReference>
<keyword evidence="5" id="KW-0406">Ion transport</keyword>
<dbReference type="InterPro" id="IPR006202">
    <property type="entry name" value="Neur_chan_lig-bd"/>
</dbReference>
<dbReference type="GO" id="GO:0004888">
    <property type="term" value="F:transmembrane signaling receptor activity"/>
    <property type="evidence" value="ECO:0007669"/>
    <property type="project" value="InterPro"/>
</dbReference>
<dbReference type="WBParaSite" id="PSAMB.scaffold10464size4067.g33339.t1">
    <property type="protein sequence ID" value="PSAMB.scaffold10464size4067.g33339.t1"/>
    <property type="gene ID" value="PSAMB.scaffold10464size4067.g33339"/>
</dbReference>
<dbReference type="AlphaFoldDB" id="A0A914UJW6"/>
<dbReference type="PROSITE" id="PS00236">
    <property type="entry name" value="NEUROTR_ION_CHANNEL"/>
    <property type="match status" value="1"/>
</dbReference>
<feature type="transmembrane region" description="Helical" evidence="5">
    <location>
        <begin position="279"/>
        <end position="297"/>
    </location>
</feature>
<feature type="transmembrane region" description="Helical" evidence="5">
    <location>
        <begin position="244"/>
        <end position="267"/>
    </location>
</feature>
<feature type="domain" description="Neurotransmitter-gated ion-channel ligand-binding" evidence="6">
    <location>
        <begin position="34"/>
        <end position="243"/>
    </location>
</feature>
<dbReference type="CDD" id="cd18989">
    <property type="entry name" value="LGIC_ECD_cation"/>
    <property type="match status" value="1"/>
</dbReference>
<sequence>MLMALRPKYHVQSLFWYSLLILAASGIFASEFDVYKAVTADYDKNVRPVRNISGPLVVSVELLFFNLLYMDQIQETITFLTTMDMIWVDENLRWNESEFGGTSSVVIPYSLLWKPDIIVTSGLNVEYLMPDELRNLKVKSDGTVELVSLCSIINTCRMSIEAFPYDIQTCNVTLASWLYPMDQVDLVIGQRRGNMNTTIDDDYFLGNGEWTLVSFDKEPLSYNASDGLPYALVTYTVKLRRQPIYYICVLLIPTFVTATICLFGLFVPAMNTGERVEKVNIGLATLLSMAVILGIVAGEMPKSTTLPLMGIYVLAELILCTIGVIVSMLIMVAHQRASTRALIPPRWLNTIFLLKMKTNQKPEKTDEKTVYTQRAIRQLSKDKAMDDNTENIKISIHAKRLNHVLDRVEEYIDDKEFEDDILLQWIIIFDRIDMILLIVFNTVNVVMSIVLFK</sequence>
<dbReference type="Pfam" id="PF02932">
    <property type="entry name" value="Neur_chan_memb"/>
    <property type="match status" value="1"/>
</dbReference>
<keyword evidence="3 5" id="KW-1133">Transmembrane helix</keyword>
<dbReference type="Gene3D" id="1.20.58.390">
    <property type="entry name" value="Neurotransmitter-gated ion-channel transmembrane domain"/>
    <property type="match status" value="1"/>
</dbReference>
<keyword evidence="5" id="KW-0407">Ion channel</keyword>
<feature type="transmembrane region" description="Helical" evidence="5">
    <location>
        <begin position="309"/>
        <end position="333"/>
    </location>
</feature>
<dbReference type="GO" id="GO:0005230">
    <property type="term" value="F:extracellular ligand-gated monoatomic ion channel activity"/>
    <property type="evidence" value="ECO:0007669"/>
    <property type="project" value="InterPro"/>
</dbReference>
<dbReference type="InterPro" id="IPR018000">
    <property type="entry name" value="Neurotransmitter_ion_chnl_CS"/>
</dbReference>
<evidence type="ECO:0000259" key="6">
    <source>
        <dbReference type="Pfam" id="PF02931"/>
    </source>
</evidence>
<accession>A0A914UJW6</accession>
<dbReference type="Proteomes" id="UP000887566">
    <property type="component" value="Unplaced"/>
</dbReference>
<keyword evidence="8" id="KW-1185">Reference proteome</keyword>
<dbReference type="FunFam" id="2.70.170.10:FF:000027">
    <property type="entry name" value="Ligand-Gated ion Channel"/>
    <property type="match status" value="1"/>
</dbReference>
<feature type="transmembrane region" description="Helical" evidence="5">
    <location>
        <begin position="434"/>
        <end position="452"/>
    </location>
</feature>
<organism evidence="8 9">
    <name type="scientific">Plectus sambesii</name>
    <dbReference type="NCBI Taxonomy" id="2011161"/>
    <lineage>
        <taxon>Eukaryota</taxon>
        <taxon>Metazoa</taxon>
        <taxon>Ecdysozoa</taxon>
        <taxon>Nematoda</taxon>
        <taxon>Chromadorea</taxon>
        <taxon>Plectida</taxon>
        <taxon>Plectina</taxon>
        <taxon>Plectoidea</taxon>
        <taxon>Plectidae</taxon>
        <taxon>Plectus</taxon>
    </lineage>
</organism>
<dbReference type="Gene3D" id="2.70.170.10">
    <property type="entry name" value="Neurotransmitter-gated ion-channel ligand-binding domain"/>
    <property type="match status" value="1"/>
</dbReference>
<keyword evidence="2 5" id="KW-0812">Transmembrane</keyword>
<dbReference type="PANTHER" id="PTHR18945">
    <property type="entry name" value="NEUROTRANSMITTER GATED ION CHANNEL"/>
    <property type="match status" value="1"/>
</dbReference>
<evidence type="ECO:0000256" key="4">
    <source>
        <dbReference type="ARBA" id="ARBA00023136"/>
    </source>
</evidence>
<evidence type="ECO:0000259" key="7">
    <source>
        <dbReference type="Pfam" id="PF02932"/>
    </source>
</evidence>
<dbReference type="InterPro" id="IPR006029">
    <property type="entry name" value="Neurotrans-gated_channel_TM"/>
</dbReference>
<feature type="domain" description="Neurotransmitter-gated ion-channel transmembrane" evidence="7">
    <location>
        <begin position="251"/>
        <end position="452"/>
    </location>
</feature>
<evidence type="ECO:0000313" key="9">
    <source>
        <dbReference type="WBParaSite" id="PSAMB.scaffold10464size4067.g33339.t1"/>
    </source>
</evidence>
<dbReference type="SUPFAM" id="SSF90112">
    <property type="entry name" value="Neurotransmitter-gated ion-channel transmembrane pore"/>
    <property type="match status" value="1"/>
</dbReference>
<dbReference type="InterPro" id="IPR036734">
    <property type="entry name" value="Neur_chan_lig-bd_sf"/>
</dbReference>
<evidence type="ECO:0000256" key="1">
    <source>
        <dbReference type="ARBA" id="ARBA00004141"/>
    </source>
</evidence>
<dbReference type="PRINTS" id="PR00252">
    <property type="entry name" value="NRIONCHANNEL"/>
</dbReference>
<dbReference type="Pfam" id="PF02931">
    <property type="entry name" value="Neur_chan_LBD"/>
    <property type="match status" value="1"/>
</dbReference>
<proteinExistence type="inferred from homology"/>
<dbReference type="InterPro" id="IPR006201">
    <property type="entry name" value="Neur_channel"/>
</dbReference>
<reference evidence="9" key="1">
    <citation type="submission" date="2022-11" db="UniProtKB">
        <authorList>
            <consortium name="WormBaseParasite"/>
        </authorList>
    </citation>
    <scope>IDENTIFICATION</scope>
</reference>
<dbReference type="GO" id="GO:0016020">
    <property type="term" value="C:membrane"/>
    <property type="evidence" value="ECO:0007669"/>
    <property type="project" value="UniProtKB-SubCell"/>
</dbReference>
<evidence type="ECO:0000313" key="8">
    <source>
        <dbReference type="Proteomes" id="UP000887566"/>
    </source>
</evidence>
<comment type="subcellular location">
    <subcellularLocation>
        <location evidence="1">Membrane</location>
        <topology evidence="1">Multi-pass membrane protein</topology>
    </subcellularLocation>
</comment>
<keyword evidence="5" id="KW-0813">Transport</keyword>